<evidence type="ECO:0000313" key="2">
    <source>
        <dbReference type="EMBL" id="SFM46438.1"/>
    </source>
</evidence>
<keyword evidence="3" id="KW-1185">Reference proteome</keyword>
<dbReference type="RefSeq" id="WP_093095066.1">
    <property type="nucleotide sequence ID" value="NZ_FOTQ01000007.1"/>
</dbReference>
<feature type="region of interest" description="Disordered" evidence="1">
    <location>
        <begin position="166"/>
        <end position="191"/>
    </location>
</feature>
<accession>A0A1I4R2B5</accession>
<gene>
    <name evidence="2" type="ORF">SAMN04488042_107230</name>
</gene>
<proteinExistence type="predicted"/>
<evidence type="ECO:0000313" key="3">
    <source>
        <dbReference type="Proteomes" id="UP000199144"/>
    </source>
</evidence>
<feature type="compositionally biased region" description="Polar residues" evidence="1">
    <location>
        <begin position="182"/>
        <end position="191"/>
    </location>
</feature>
<dbReference type="AlphaFoldDB" id="A0A1I4R2B5"/>
<sequence length="191" mass="21289">MGRAKETRTTPEYVYCYARATVWLNTRIEGATIAKLISYKVTWPNSLVDILTKKDFNQRPSVINHFNKIGWNSKVKEQDADVHKDVGSRSSISYQSGRISCESAETIVTEATKLQHFDDFSVQPIFDVDFPTEIASTTLFPRKGAYVTEADIDRFFKTHLIEGGPLSEKSDSEHSTIGDFGTTGSPDASAP</sequence>
<evidence type="ECO:0000256" key="1">
    <source>
        <dbReference type="SAM" id="MobiDB-lite"/>
    </source>
</evidence>
<dbReference type="EMBL" id="FOTQ01000007">
    <property type="protein sequence ID" value="SFM46438.1"/>
    <property type="molecule type" value="Genomic_DNA"/>
</dbReference>
<dbReference type="Proteomes" id="UP000199144">
    <property type="component" value="Unassembled WGS sequence"/>
</dbReference>
<name>A0A1I4R2B5_9RHOB</name>
<dbReference type="STRING" id="254406.SAMN04488042_107230"/>
<protein>
    <submittedName>
        <fullName evidence="2">Uncharacterized protein</fullName>
    </submittedName>
</protein>
<reference evidence="2 3" key="1">
    <citation type="submission" date="2016-10" db="EMBL/GenBank/DDBJ databases">
        <authorList>
            <person name="de Groot N.N."/>
        </authorList>
    </citation>
    <scope>NUCLEOTIDE SEQUENCE [LARGE SCALE GENOMIC DNA]</scope>
    <source>
        <strain evidence="2 3">DSM 15283</strain>
    </source>
</reference>
<organism evidence="2 3">
    <name type="scientific">Shimia aestuarii</name>
    <dbReference type="NCBI Taxonomy" id="254406"/>
    <lineage>
        <taxon>Bacteria</taxon>
        <taxon>Pseudomonadati</taxon>
        <taxon>Pseudomonadota</taxon>
        <taxon>Alphaproteobacteria</taxon>
        <taxon>Rhodobacterales</taxon>
        <taxon>Roseobacteraceae</taxon>
    </lineage>
</organism>